<dbReference type="PRINTS" id="PR00608">
    <property type="entry name" value="CYTCHROMECII"/>
</dbReference>
<dbReference type="OrthoDB" id="8115790at2"/>
<keyword evidence="5 6" id="KW-0408">Iron</keyword>
<feature type="binding site" description="covalent" evidence="7">
    <location>
        <position position="140"/>
    </location>
    <ligand>
        <name>heme c</name>
        <dbReference type="ChEBI" id="CHEBI:61717"/>
    </ligand>
</feature>
<evidence type="ECO:0000256" key="7">
    <source>
        <dbReference type="PIRSR" id="PIRSR000027-2"/>
    </source>
</evidence>
<dbReference type="EMBL" id="OCNJ01000001">
    <property type="protein sequence ID" value="SOD89625.1"/>
    <property type="molecule type" value="Genomic_DNA"/>
</dbReference>
<dbReference type="InterPro" id="IPR012127">
    <property type="entry name" value="Cyt_c_prime"/>
</dbReference>
<keyword evidence="10" id="KW-1185">Reference proteome</keyword>
<evidence type="ECO:0000256" key="2">
    <source>
        <dbReference type="ARBA" id="ARBA00022617"/>
    </source>
</evidence>
<feature type="binding site" description="covalent" evidence="7">
    <location>
        <position position="143"/>
    </location>
    <ligand>
        <name>heme c</name>
        <dbReference type="ChEBI" id="CHEBI:61717"/>
    </ligand>
</feature>
<organism evidence="9 10">
    <name type="scientific">Caenispirillum bisanense</name>
    <dbReference type="NCBI Taxonomy" id="414052"/>
    <lineage>
        <taxon>Bacteria</taxon>
        <taxon>Pseudomonadati</taxon>
        <taxon>Pseudomonadota</taxon>
        <taxon>Alphaproteobacteria</taxon>
        <taxon>Rhodospirillales</taxon>
        <taxon>Novispirillaceae</taxon>
        <taxon>Caenispirillum</taxon>
    </lineage>
</organism>
<keyword evidence="8" id="KW-0732">Signal</keyword>
<dbReference type="GO" id="GO:0020037">
    <property type="term" value="F:heme binding"/>
    <property type="evidence" value="ECO:0007669"/>
    <property type="project" value="InterPro"/>
</dbReference>
<dbReference type="InterPro" id="IPR002321">
    <property type="entry name" value="Cyt_c_II"/>
</dbReference>
<evidence type="ECO:0000256" key="4">
    <source>
        <dbReference type="ARBA" id="ARBA00022982"/>
    </source>
</evidence>
<sequence>MKFAALAAAAAVFAATAVAPVAASANEAAVKYRQNNMKAVGAYMQNTVAVLKGEVPYAEQLEANALGLAAAAKLSPAAFKTDTSGSDVKTTAKADIWQNWEKFEGGLTMMAERSDALVAAVQGGDKAAIGQAVQAVGETCKTCHDNFRTK</sequence>
<dbReference type="Pfam" id="PF01322">
    <property type="entry name" value="Cytochrom_C_2"/>
    <property type="match status" value="1"/>
</dbReference>
<dbReference type="SUPFAM" id="SSF47175">
    <property type="entry name" value="Cytochromes"/>
    <property type="match status" value="1"/>
</dbReference>
<name>A0A286G280_9PROT</name>
<dbReference type="InterPro" id="IPR010980">
    <property type="entry name" value="Cyt_c/b562"/>
</dbReference>
<dbReference type="Proteomes" id="UP000219621">
    <property type="component" value="Unassembled WGS sequence"/>
</dbReference>
<dbReference type="PIRSF" id="PIRSF000027">
    <property type="entry name" value="Cytc_c_prime"/>
    <property type="match status" value="1"/>
</dbReference>
<dbReference type="Gene3D" id="1.20.120.10">
    <property type="entry name" value="Cytochrome c/b562"/>
    <property type="match status" value="1"/>
</dbReference>
<dbReference type="InterPro" id="IPR015984">
    <property type="entry name" value="Cyt_c_prime_subgr"/>
</dbReference>
<feature type="signal peptide" evidence="8">
    <location>
        <begin position="1"/>
        <end position="19"/>
    </location>
</feature>
<dbReference type="GO" id="GO:0005506">
    <property type="term" value="F:iron ion binding"/>
    <property type="evidence" value="ECO:0007669"/>
    <property type="project" value="InterPro"/>
</dbReference>
<accession>A0A286G280</accession>
<evidence type="ECO:0000256" key="6">
    <source>
        <dbReference type="PIRSR" id="PIRSR000027-1"/>
    </source>
</evidence>
<evidence type="ECO:0000256" key="3">
    <source>
        <dbReference type="ARBA" id="ARBA00022723"/>
    </source>
</evidence>
<feature type="chain" id="PRO_5011973273" evidence="8">
    <location>
        <begin position="20"/>
        <end position="150"/>
    </location>
</feature>
<gene>
    <name evidence="9" type="ORF">SAMN05421508_101281</name>
</gene>
<proteinExistence type="predicted"/>
<dbReference type="PROSITE" id="PS51009">
    <property type="entry name" value="CYTCII"/>
    <property type="match status" value="1"/>
</dbReference>
<dbReference type="AlphaFoldDB" id="A0A286G280"/>
<comment type="PTM">
    <text evidence="7">Binds 1 heme group per subunit.</text>
</comment>
<keyword evidence="2 7" id="KW-0349">Heme</keyword>
<evidence type="ECO:0000256" key="1">
    <source>
        <dbReference type="ARBA" id="ARBA00022448"/>
    </source>
</evidence>
<evidence type="ECO:0000256" key="8">
    <source>
        <dbReference type="SAM" id="SignalP"/>
    </source>
</evidence>
<feature type="binding site" description="axial binding residue" evidence="6">
    <location>
        <position position="144"/>
    </location>
    <ligand>
        <name>heme c</name>
        <dbReference type="ChEBI" id="CHEBI:61717"/>
    </ligand>
    <ligandPart>
        <name>Fe</name>
        <dbReference type="ChEBI" id="CHEBI:18248"/>
    </ligandPart>
</feature>
<keyword evidence="1" id="KW-0813">Transport</keyword>
<keyword evidence="3 6" id="KW-0479">Metal-binding</keyword>
<evidence type="ECO:0000313" key="9">
    <source>
        <dbReference type="EMBL" id="SOD89625.1"/>
    </source>
</evidence>
<dbReference type="GO" id="GO:0042597">
    <property type="term" value="C:periplasmic space"/>
    <property type="evidence" value="ECO:0007669"/>
    <property type="project" value="InterPro"/>
</dbReference>
<protein>
    <submittedName>
        <fullName evidence="9">Cytochrome c556</fullName>
    </submittedName>
</protein>
<keyword evidence="4" id="KW-0249">Electron transport</keyword>
<dbReference type="GO" id="GO:0022900">
    <property type="term" value="P:electron transport chain"/>
    <property type="evidence" value="ECO:0007669"/>
    <property type="project" value="InterPro"/>
</dbReference>
<evidence type="ECO:0000313" key="10">
    <source>
        <dbReference type="Proteomes" id="UP000219621"/>
    </source>
</evidence>
<reference evidence="10" key="1">
    <citation type="submission" date="2017-09" db="EMBL/GenBank/DDBJ databases">
        <authorList>
            <person name="Varghese N."/>
            <person name="Submissions S."/>
        </authorList>
    </citation>
    <scope>NUCLEOTIDE SEQUENCE [LARGE SCALE GENOMIC DNA]</scope>
    <source>
        <strain evidence="10">USBA 140</strain>
    </source>
</reference>
<dbReference type="RefSeq" id="WP_097277181.1">
    <property type="nucleotide sequence ID" value="NZ_OCNJ01000001.1"/>
</dbReference>
<dbReference type="GO" id="GO:0009055">
    <property type="term" value="F:electron transfer activity"/>
    <property type="evidence" value="ECO:0007669"/>
    <property type="project" value="InterPro"/>
</dbReference>
<evidence type="ECO:0000256" key="5">
    <source>
        <dbReference type="ARBA" id="ARBA00023004"/>
    </source>
</evidence>